<accession>A0A3P7QR10</accession>
<proteinExistence type="predicted"/>
<dbReference type="Proteomes" id="UP000281553">
    <property type="component" value="Unassembled WGS sequence"/>
</dbReference>
<name>A0A3P7QR10_DIBLA</name>
<keyword evidence="2" id="KW-1185">Reference proteome</keyword>
<evidence type="ECO:0000313" key="2">
    <source>
        <dbReference type="Proteomes" id="UP000281553"/>
    </source>
</evidence>
<evidence type="ECO:0000313" key="1">
    <source>
        <dbReference type="EMBL" id="VDN33536.1"/>
    </source>
</evidence>
<dbReference type="OrthoDB" id="21085at2759"/>
<reference evidence="1 2" key="1">
    <citation type="submission" date="2018-11" db="EMBL/GenBank/DDBJ databases">
        <authorList>
            <consortium name="Pathogen Informatics"/>
        </authorList>
    </citation>
    <scope>NUCLEOTIDE SEQUENCE [LARGE SCALE GENOMIC DNA]</scope>
</reference>
<sequence>MSGLINYLQNSPLNGIDAALKAEREELRDLTYVNVNKELEKVIQELILRPLHHHLIQEIMDFLIRNSTARSASQFSERVLKEYDRLCDVSQFNFGLYASIQFRLFVLNPQF</sequence>
<dbReference type="EMBL" id="UYRU01083890">
    <property type="protein sequence ID" value="VDN33536.1"/>
    <property type="molecule type" value="Genomic_DNA"/>
</dbReference>
<dbReference type="AlphaFoldDB" id="A0A3P7QR10"/>
<gene>
    <name evidence="1" type="ORF">DILT_LOCUS16259</name>
</gene>
<organism evidence="1 2">
    <name type="scientific">Dibothriocephalus latus</name>
    <name type="common">Fish tapeworm</name>
    <name type="synonym">Diphyllobothrium latum</name>
    <dbReference type="NCBI Taxonomy" id="60516"/>
    <lineage>
        <taxon>Eukaryota</taxon>
        <taxon>Metazoa</taxon>
        <taxon>Spiralia</taxon>
        <taxon>Lophotrochozoa</taxon>
        <taxon>Platyhelminthes</taxon>
        <taxon>Cestoda</taxon>
        <taxon>Eucestoda</taxon>
        <taxon>Diphyllobothriidea</taxon>
        <taxon>Diphyllobothriidae</taxon>
        <taxon>Dibothriocephalus</taxon>
    </lineage>
</organism>
<protein>
    <submittedName>
        <fullName evidence="1">Uncharacterized protein</fullName>
    </submittedName>
</protein>